<comment type="similarity">
    <text evidence="1">Belongs to the F420H(2)-dependent quinone reductase family.</text>
</comment>
<accession>A0A4Q5N3K5</accession>
<dbReference type="OrthoDB" id="8225825at2"/>
<dbReference type="Pfam" id="PF04075">
    <property type="entry name" value="F420H2_quin_red"/>
    <property type="match status" value="1"/>
</dbReference>
<dbReference type="InterPro" id="IPR004378">
    <property type="entry name" value="F420H2_quin_Rdtase"/>
</dbReference>
<comment type="caution">
    <text evidence="3">The sequence shown here is derived from an EMBL/GenBank/DDBJ whole genome shotgun (WGS) entry which is preliminary data.</text>
</comment>
<keyword evidence="4" id="KW-1185">Reference proteome</keyword>
<reference evidence="3 4" key="1">
    <citation type="submission" date="2019-01" db="EMBL/GenBank/DDBJ databases">
        <title>Novel species of Cellulomonas.</title>
        <authorList>
            <person name="Liu Q."/>
            <person name="Xin Y.-H."/>
        </authorList>
    </citation>
    <scope>NUCLEOTIDE SEQUENCE [LARGE SCALE GENOMIC DNA]</scope>
    <source>
        <strain evidence="3 4">HLT2-17</strain>
    </source>
</reference>
<dbReference type="InterPro" id="IPR012349">
    <property type="entry name" value="Split_barrel_FMN-bd"/>
</dbReference>
<dbReference type="PANTHER" id="PTHR39428:SF3">
    <property type="entry name" value="DEAZAFLAVIN-DEPENDENT NITROREDUCTASE"/>
    <property type="match status" value="1"/>
</dbReference>
<dbReference type="EMBL" id="SDWW01000003">
    <property type="protein sequence ID" value="RYV52735.1"/>
    <property type="molecule type" value="Genomic_DNA"/>
</dbReference>
<comment type="catalytic activity">
    <reaction evidence="2">
        <text>oxidized coenzyme F420-(gamma-L-Glu)(n) + a quinol + H(+) = reduced coenzyme F420-(gamma-L-Glu)(n) + a quinone</text>
        <dbReference type="Rhea" id="RHEA:39663"/>
        <dbReference type="Rhea" id="RHEA-COMP:12939"/>
        <dbReference type="Rhea" id="RHEA-COMP:14378"/>
        <dbReference type="ChEBI" id="CHEBI:15378"/>
        <dbReference type="ChEBI" id="CHEBI:24646"/>
        <dbReference type="ChEBI" id="CHEBI:132124"/>
        <dbReference type="ChEBI" id="CHEBI:133980"/>
        <dbReference type="ChEBI" id="CHEBI:139511"/>
    </reaction>
</comment>
<sequence length="162" mass="18151">MSSAATRPPSVPPPWIVHTAWRAHRALYRLSGGRFLWTTANKRGWGALRLTTVGRRSGQERSVILGYLEDGSDLVTLAMNGWDEGQPSWWLNLEAQPDAVVRLAGQAPRPVRARPAVGEERDRLWQRWAAVDPQLDGFAGRRSTPTPVVVLEPRPDLRQWSA</sequence>
<dbReference type="NCBIfam" id="TIGR00026">
    <property type="entry name" value="hi_GC_TIGR00026"/>
    <property type="match status" value="1"/>
</dbReference>
<dbReference type="PANTHER" id="PTHR39428">
    <property type="entry name" value="F420H(2)-DEPENDENT QUINONE REDUCTASE RV1261C"/>
    <property type="match status" value="1"/>
</dbReference>
<dbReference type="AlphaFoldDB" id="A0A4Q5N3K5"/>
<proteinExistence type="inferred from homology"/>
<evidence type="ECO:0000256" key="1">
    <source>
        <dbReference type="ARBA" id="ARBA00008710"/>
    </source>
</evidence>
<dbReference type="GO" id="GO:0070967">
    <property type="term" value="F:coenzyme F420 binding"/>
    <property type="evidence" value="ECO:0007669"/>
    <property type="project" value="TreeGrafter"/>
</dbReference>
<dbReference type="GO" id="GO:0016491">
    <property type="term" value="F:oxidoreductase activity"/>
    <property type="evidence" value="ECO:0007669"/>
    <property type="project" value="InterPro"/>
</dbReference>
<gene>
    <name evidence="3" type="ORF">EUA98_02020</name>
</gene>
<name>A0A4Q5N3K5_9MICO</name>
<evidence type="ECO:0000313" key="4">
    <source>
        <dbReference type="Proteomes" id="UP000293764"/>
    </source>
</evidence>
<evidence type="ECO:0000313" key="3">
    <source>
        <dbReference type="EMBL" id="RYV52735.1"/>
    </source>
</evidence>
<organism evidence="3 4">
    <name type="scientific">Pengzhenrongella frigida</name>
    <dbReference type="NCBI Taxonomy" id="1259133"/>
    <lineage>
        <taxon>Bacteria</taxon>
        <taxon>Bacillati</taxon>
        <taxon>Actinomycetota</taxon>
        <taxon>Actinomycetes</taxon>
        <taxon>Micrococcales</taxon>
        <taxon>Pengzhenrongella</taxon>
    </lineage>
</organism>
<dbReference type="GO" id="GO:0005886">
    <property type="term" value="C:plasma membrane"/>
    <property type="evidence" value="ECO:0007669"/>
    <property type="project" value="TreeGrafter"/>
</dbReference>
<protein>
    <submittedName>
        <fullName evidence="3">Nitroreductase family deazaflavin-dependent oxidoreductase</fullName>
    </submittedName>
</protein>
<evidence type="ECO:0000256" key="2">
    <source>
        <dbReference type="ARBA" id="ARBA00049106"/>
    </source>
</evidence>
<dbReference type="RefSeq" id="WP_130100986.1">
    <property type="nucleotide sequence ID" value="NZ_SDWW01000003.1"/>
</dbReference>
<dbReference type="Gene3D" id="2.30.110.10">
    <property type="entry name" value="Electron Transport, Fmn-binding Protein, Chain A"/>
    <property type="match status" value="1"/>
</dbReference>
<dbReference type="Proteomes" id="UP000293764">
    <property type="component" value="Unassembled WGS sequence"/>
</dbReference>